<dbReference type="Pfam" id="PF00106">
    <property type="entry name" value="adh_short"/>
    <property type="match status" value="1"/>
</dbReference>
<dbReference type="InterPro" id="IPR036291">
    <property type="entry name" value="NAD(P)-bd_dom_sf"/>
</dbReference>
<comment type="similarity">
    <text evidence="1 3">Belongs to the short-chain dehydrogenases/reductases (SDR) family.</text>
</comment>
<dbReference type="OrthoDB" id="9810734at2"/>
<dbReference type="GO" id="GO:0016616">
    <property type="term" value="F:oxidoreductase activity, acting on the CH-OH group of donors, NAD or NADP as acceptor"/>
    <property type="evidence" value="ECO:0007669"/>
    <property type="project" value="UniProtKB-ARBA"/>
</dbReference>
<dbReference type="PANTHER" id="PTHR43115:SF4">
    <property type="entry name" value="DEHYDROGENASE_REDUCTASE SDR FAMILY MEMBER 11"/>
    <property type="match status" value="1"/>
</dbReference>
<dbReference type="PANTHER" id="PTHR43115">
    <property type="entry name" value="DEHYDROGENASE/REDUCTASE SDR FAMILY MEMBER 11"/>
    <property type="match status" value="1"/>
</dbReference>
<evidence type="ECO:0000256" key="2">
    <source>
        <dbReference type="ARBA" id="ARBA00023002"/>
    </source>
</evidence>
<gene>
    <name evidence="4" type="ORF">EDC22_103353</name>
</gene>
<dbReference type="PRINTS" id="PR00080">
    <property type="entry name" value="SDRFAMILY"/>
</dbReference>
<evidence type="ECO:0000256" key="1">
    <source>
        <dbReference type="ARBA" id="ARBA00006484"/>
    </source>
</evidence>
<proteinExistence type="inferred from homology"/>
<dbReference type="PRINTS" id="PR00081">
    <property type="entry name" value="GDHRDH"/>
</dbReference>
<dbReference type="FunFam" id="3.40.50.720:FF:000047">
    <property type="entry name" value="NADP-dependent L-serine/L-allo-threonine dehydrogenase"/>
    <property type="match status" value="1"/>
</dbReference>
<dbReference type="AlphaFoldDB" id="A0A4R3MI38"/>
<comment type="caution">
    <text evidence="4">The sequence shown here is derived from an EMBL/GenBank/DDBJ whole genome shotgun (WGS) entry which is preliminary data.</text>
</comment>
<protein>
    <submittedName>
        <fullName evidence="4">NADP-dependent 3-hydroxy acid dehydrogenase YdfG</fullName>
    </submittedName>
</protein>
<keyword evidence="2" id="KW-0560">Oxidoreductase</keyword>
<sequence>MGSQQARLDGRVAIVSGASAGVGAATARALAAAGARVALVARRRERLEALAAEIGGGASVHAADLYDPSALAGVVADVARRHGRLDILVNNAGSMLSSPLRSADPADLRRMTDLNFLTPVLAARAAIEPMRATGGGHLVFIGSLGARFCTPGNAVYAGVKSAIHVFAETLRKELIADGTRVTTILPGFVATEITAHIPDATMKASFEQFMGSMTPLSPADIAAAILYAVTQPPRVSPTEIVVRPTTQPN</sequence>
<organism evidence="4 5">
    <name type="scientific">Tepidamorphus gemmatus</name>
    <dbReference type="NCBI Taxonomy" id="747076"/>
    <lineage>
        <taxon>Bacteria</taxon>
        <taxon>Pseudomonadati</taxon>
        <taxon>Pseudomonadota</taxon>
        <taxon>Alphaproteobacteria</taxon>
        <taxon>Hyphomicrobiales</taxon>
        <taxon>Tepidamorphaceae</taxon>
        <taxon>Tepidamorphus</taxon>
    </lineage>
</organism>
<name>A0A4R3MI38_9HYPH</name>
<evidence type="ECO:0000313" key="5">
    <source>
        <dbReference type="Proteomes" id="UP000295678"/>
    </source>
</evidence>
<evidence type="ECO:0000313" key="4">
    <source>
        <dbReference type="EMBL" id="TCT12039.1"/>
    </source>
</evidence>
<dbReference type="EMBL" id="SMAK01000003">
    <property type="protein sequence ID" value="TCT12039.1"/>
    <property type="molecule type" value="Genomic_DNA"/>
</dbReference>
<reference evidence="4 5" key="1">
    <citation type="submission" date="2019-03" db="EMBL/GenBank/DDBJ databases">
        <title>Genomic Encyclopedia of Type Strains, Phase IV (KMG-IV): sequencing the most valuable type-strain genomes for metagenomic binning, comparative biology and taxonomic classification.</title>
        <authorList>
            <person name="Goeker M."/>
        </authorList>
    </citation>
    <scope>NUCLEOTIDE SEQUENCE [LARGE SCALE GENOMIC DNA]</scope>
    <source>
        <strain evidence="4 5">DSM 19345</strain>
    </source>
</reference>
<dbReference type="InterPro" id="IPR002347">
    <property type="entry name" value="SDR_fam"/>
</dbReference>
<accession>A0A4R3MI38</accession>
<keyword evidence="5" id="KW-1185">Reference proteome</keyword>
<dbReference type="Proteomes" id="UP000295678">
    <property type="component" value="Unassembled WGS sequence"/>
</dbReference>
<dbReference type="SUPFAM" id="SSF51735">
    <property type="entry name" value="NAD(P)-binding Rossmann-fold domains"/>
    <property type="match status" value="1"/>
</dbReference>
<evidence type="ECO:0000256" key="3">
    <source>
        <dbReference type="RuleBase" id="RU000363"/>
    </source>
</evidence>
<dbReference type="RefSeq" id="WP_132805919.1">
    <property type="nucleotide sequence ID" value="NZ_SMAK01000003.1"/>
</dbReference>
<dbReference type="Gene3D" id="3.40.50.720">
    <property type="entry name" value="NAD(P)-binding Rossmann-like Domain"/>
    <property type="match status" value="1"/>
</dbReference>